<feature type="compositionally biased region" description="Basic and acidic residues" evidence="1">
    <location>
        <begin position="18"/>
        <end position="30"/>
    </location>
</feature>
<evidence type="ECO:0000259" key="2">
    <source>
        <dbReference type="Pfam" id="PF04316"/>
    </source>
</evidence>
<dbReference type="Pfam" id="PF04316">
    <property type="entry name" value="FlgM"/>
    <property type="match status" value="1"/>
</dbReference>
<keyword evidence="3" id="KW-0969">Cilium</keyword>
<dbReference type="SUPFAM" id="SSF101498">
    <property type="entry name" value="Anti-sigma factor FlgM"/>
    <property type="match status" value="1"/>
</dbReference>
<accession>A0A1H9CT14</accession>
<dbReference type="eggNOG" id="ENOG5031CXM">
    <property type="taxonomic scope" value="Bacteria"/>
</dbReference>
<dbReference type="EMBL" id="FOFU01000002">
    <property type="protein sequence ID" value="SEQ03733.1"/>
    <property type="molecule type" value="Genomic_DNA"/>
</dbReference>
<name>A0A1H9CT14_9SPIR</name>
<dbReference type="AlphaFoldDB" id="A0A1H9CT14"/>
<dbReference type="InterPro" id="IPR031316">
    <property type="entry name" value="FlgM_C"/>
</dbReference>
<keyword evidence="3" id="KW-0282">Flagellum</keyword>
<feature type="region of interest" description="Disordered" evidence="1">
    <location>
        <begin position="1"/>
        <end position="30"/>
    </location>
</feature>
<evidence type="ECO:0000313" key="3">
    <source>
        <dbReference type="EMBL" id="SEQ03733.1"/>
    </source>
</evidence>
<dbReference type="Proteomes" id="UP000182360">
    <property type="component" value="Unassembled WGS sequence"/>
</dbReference>
<gene>
    <name evidence="3" type="ORF">SAMN04487977_102278</name>
</gene>
<sequence length="94" mass="10361">MINGVNSVNPLNNVQNLRKTESSAKVDREYDSISVSDEAKEMAEAYYLEKVANETPDVRADRVAAVKEKLKDPNYLNDAVIKSAADKFLSAIGL</sequence>
<feature type="compositionally biased region" description="Polar residues" evidence="1">
    <location>
        <begin position="1"/>
        <end position="17"/>
    </location>
</feature>
<keyword evidence="4" id="KW-1185">Reference proteome</keyword>
<keyword evidence="3" id="KW-0966">Cell projection</keyword>
<dbReference type="InterPro" id="IPR035890">
    <property type="entry name" value="Anti-sigma-28_factor_FlgM_sf"/>
</dbReference>
<protein>
    <submittedName>
        <fullName evidence="3">Negative regulator of flagellin synthesis FlgM</fullName>
    </submittedName>
</protein>
<organism evidence="3 4">
    <name type="scientific">Treponema bryantii</name>
    <dbReference type="NCBI Taxonomy" id="163"/>
    <lineage>
        <taxon>Bacteria</taxon>
        <taxon>Pseudomonadati</taxon>
        <taxon>Spirochaetota</taxon>
        <taxon>Spirochaetia</taxon>
        <taxon>Spirochaetales</taxon>
        <taxon>Treponemataceae</taxon>
        <taxon>Treponema</taxon>
    </lineage>
</organism>
<evidence type="ECO:0000313" key="4">
    <source>
        <dbReference type="Proteomes" id="UP000182360"/>
    </source>
</evidence>
<dbReference type="STRING" id="163.SAMN04487775_101342"/>
<reference evidence="3 4" key="1">
    <citation type="submission" date="2016-10" db="EMBL/GenBank/DDBJ databases">
        <authorList>
            <person name="de Groot N.N."/>
        </authorList>
    </citation>
    <scope>NUCLEOTIDE SEQUENCE [LARGE SCALE GENOMIC DNA]</scope>
    <source>
        <strain evidence="3 4">B25</strain>
    </source>
</reference>
<feature type="domain" description="Anti-sigma-28 factor FlgM C-terminal" evidence="2">
    <location>
        <begin position="31"/>
        <end position="78"/>
    </location>
</feature>
<evidence type="ECO:0000256" key="1">
    <source>
        <dbReference type="SAM" id="MobiDB-lite"/>
    </source>
</evidence>
<dbReference type="OrthoDB" id="361428at2"/>
<proteinExistence type="predicted"/>